<dbReference type="PANTHER" id="PTHR21581:SF33">
    <property type="entry name" value="D-ALANYL-D-ALANINE CARBOXYPEPTIDASE DACB"/>
    <property type="match status" value="1"/>
</dbReference>
<keyword evidence="6" id="KW-0961">Cell wall biogenesis/degradation</keyword>
<feature type="active site" evidence="7">
    <location>
        <position position="114"/>
    </location>
</feature>
<dbReference type="GO" id="GO:0008360">
    <property type="term" value="P:regulation of cell shape"/>
    <property type="evidence" value="ECO:0007669"/>
    <property type="project" value="UniProtKB-KW"/>
</dbReference>
<keyword evidence="11" id="KW-0121">Carboxypeptidase</keyword>
<keyword evidence="4" id="KW-0133">Cell shape</keyword>
<dbReference type="GO" id="GO:0006508">
    <property type="term" value="P:proteolysis"/>
    <property type="evidence" value="ECO:0007669"/>
    <property type="project" value="InterPro"/>
</dbReference>
<dbReference type="EMBL" id="NFLB01000005">
    <property type="protein sequence ID" value="OUQ05475.1"/>
    <property type="molecule type" value="Genomic_DNA"/>
</dbReference>
<evidence type="ECO:0000256" key="3">
    <source>
        <dbReference type="ARBA" id="ARBA00022801"/>
    </source>
</evidence>
<evidence type="ECO:0000256" key="4">
    <source>
        <dbReference type="ARBA" id="ARBA00022960"/>
    </source>
</evidence>
<proteinExistence type="inferred from homology"/>
<organism evidence="11 12">
    <name type="scientific">Thomasclavelia spiroformis</name>
    <dbReference type="NCBI Taxonomy" id="29348"/>
    <lineage>
        <taxon>Bacteria</taxon>
        <taxon>Bacillati</taxon>
        <taxon>Bacillota</taxon>
        <taxon>Erysipelotrichia</taxon>
        <taxon>Erysipelotrichales</taxon>
        <taxon>Coprobacillaceae</taxon>
        <taxon>Thomasclavelia</taxon>
    </lineage>
</organism>
<dbReference type="GO" id="GO:0009002">
    <property type="term" value="F:serine-type D-Ala-D-Ala carboxypeptidase activity"/>
    <property type="evidence" value="ECO:0007669"/>
    <property type="project" value="InterPro"/>
</dbReference>
<accession>A0A1Y4QJK2</accession>
<evidence type="ECO:0000256" key="1">
    <source>
        <dbReference type="ARBA" id="ARBA00007164"/>
    </source>
</evidence>
<keyword evidence="11" id="KW-0645">Protease</keyword>
<name>A0A1Y4QJK2_9FIRM</name>
<gene>
    <name evidence="11" type="ORF">B5E91_05505</name>
</gene>
<reference evidence="12" key="1">
    <citation type="submission" date="2017-04" db="EMBL/GenBank/DDBJ databases">
        <title>Function of individual gut microbiota members based on whole genome sequencing of pure cultures obtained from chicken caecum.</title>
        <authorList>
            <person name="Medvecky M."/>
            <person name="Cejkova D."/>
            <person name="Polansky O."/>
            <person name="Karasova D."/>
            <person name="Kubasova T."/>
            <person name="Cizek A."/>
            <person name="Rychlik I."/>
        </authorList>
    </citation>
    <scope>NUCLEOTIDE SEQUENCE [LARGE SCALE GENOMIC DNA]</scope>
    <source>
        <strain evidence="12">An149</strain>
    </source>
</reference>
<keyword evidence="5" id="KW-0573">Peptidoglycan synthesis</keyword>
<dbReference type="Gene3D" id="3.40.710.10">
    <property type="entry name" value="DD-peptidase/beta-lactamase superfamily"/>
    <property type="match status" value="1"/>
</dbReference>
<keyword evidence="2" id="KW-0732">Signal</keyword>
<feature type="domain" description="Peptidase S11 D-alanyl-D-alanine carboxypeptidase A N-terminal" evidence="10">
    <location>
        <begin position="25"/>
        <end position="247"/>
    </location>
</feature>
<comment type="similarity">
    <text evidence="1 9">Belongs to the peptidase S11 family.</text>
</comment>
<evidence type="ECO:0000256" key="9">
    <source>
        <dbReference type="RuleBase" id="RU004016"/>
    </source>
</evidence>
<dbReference type="PANTHER" id="PTHR21581">
    <property type="entry name" value="D-ALANYL-D-ALANINE CARBOXYPEPTIDASE"/>
    <property type="match status" value="1"/>
</dbReference>
<evidence type="ECO:0000313" key="12">
    <source>
        <dbReference type="Proteomes" id="UP000196258"/>
    </source>
</evidence>
<comment type="caution">
    <text evidence="11">The sequence shown here is derived from an EMBL/GenBank/DDBJ whole genome shotgun (WGS) entry which is preliminary data.</text>
</comment>
<evidence type="ECO:0000256" key="6">
    <source>
        <dbReference type="ARBA" id="ARBA00023316"/>
    </source>
</evidence>
<evidence type="ECO:0000313" key="11">
    <source>
        <dbReference type="EMBL" id="OUQ05475.1"/>
    </source>
</evidence>
<dbReference type="GO" id="GO:0071555">
    <property type="term" value="P:cell wall organization"/>
    <property type="evidence" value="ECO:0007669"/>
    <property type="project" value="UniProtKB-KW"/>
</dbReference>
<dbReference type="AlphaFoldDB" id="A0A1Y4QJK2"/>
<evidence type="ECO:0000256" key="5">
    <source>
        <dbReference type="ARBA" id="ARBA00022984"/>
    </source>
</evidence>
<evidence type="ECO:0000256" key="2">
    <source>
        <dbReference type="ARBA" id="ARBA00022729"/>
    </source>
</evidence>
<evidence type="ECO:0000259" key="10">
    <source>
        <dbReference type="Pfam" id="PF00768"/>
    </source>
</evidence>
<keyword evidence="3" id="KW-0378">Hydrolase</keyword>
<feature type="active site" description="Proton acceptor" evidence="7">
    <location>
        <position position="62"/>
    </location>
</feature>
<dbReference type="InterPro" id="IPR001967">
    <property type="entry name" value="Peptidase_S11_N"/>
</dbReference>
<dbReference type="InterPro" id="IPR018044">
    <property type="entry name" value="Peptidase_S11"/>
</dbReference>
<sequence>MGDKMIYVNIISLIISLAITPLNSVKPVEFQGKSYIVMEASNQVVIEGSNEDYIQSVASISKIMTCILAIENMDLNTIITVDDTINKAWGSGIYIHIGDKISLRDLLYGLMLRSGNDAALMIAKAVAKDVPKFVDMMNDKARELELHNTTFSNPTGLDEEDNGNQSTVYDMARLMAYCHQNPIFNEIVKTKEYVREDGNGTWHNKNKLLTNYKYCIGGKTGFTKKARRTLVTMARKNGLDLIIVTFNCGNDFEFHQKKYEECFDLLEETKIFSRGIVEFEQQKYYLDLDLFVNKKDSDKVDVSFDNNEIIISLNNQPIRKQKVVPYNFFIGFKMVLKDLIYG</sequence>
<dbReference type="InterPro" id="IPR012338">
    <property type="entry name" value="Beta-lactam/transpept-like"/>
</dbReference>
<dbReference type="PRINTS" id="PR00725">
    <property type="entry name" value="DADACBPTASE1"/>
</dbReference>
<dbReference type="Pfam" id="PF00768">
    <property type="entry name" value="Peptidase_S11"/>
    <property type="match status" value="1"/>
</dbReference>
<feature type="active site" description="Acyl-ester intermediate" evidence="7">
    <location>
        <position position="59"/>
    </location>
</feature>
<evidence type="ECO:0000256" key="7">
    <source>
        <dbReference type="PIRSR" id="PIRSR618044-1"/>
    </source>
</evidence>
<feature type="binding site" evidence="8">
    <location>
        <position position="219"/>
    </location>
    <ligand>
        <name>substrate</name>
    </ligand>
</feature>
<dbReference type="SUPFAM" id="SSF56601">
    <property type="entry name" value="beta-lactamase/transpeptidase-like"/>
    <property type="match status" value="1"/>
</dbReference>
<dbReference type="Proteomes" id="UP000196258">
    <property type="component" value="Unassembled WGS sequence"/>
</dbReference>
<evidence type="ECO:0000256" key="8">
    <source>
        <dbReference type="PIRSR" id="PIRSR618044-2"/>
    </source>
</evidence>
<dbReference type="GO" id="GO:0009252">
    <property type="term" value="P:peptidoglycan biosynthetic process"/>
    <property type="evidence" value="ECO:0007669"/>
    <property type="project" value="UniProtKB-KW"/>
</dbReference>
<protein>
    <submittedName>
        <fullName evidence="11">D-alanyl-D-alanine carboxypeptidase</fullName>
    </submittedName>
</protein>